<reference evidence="8 9" key="1">
    <citation type="submission" date="2015-01" db="EMBL/GenBank/DDBJ databases">
        <title>Draft genome sequences of the supercritical CO2 tolerant bacteria Bacillus subterraneus MITOT1 and Bacillus cereus MIT0214.</title>
        <authorList>
            <person name="Peet K.C."/>
            <person name="Thompson J.R."/>
        </authorList>
    </citation>
    <scope>NUCLEOTIDE SEQUENCE [LARGE SCALE GENOMIC DNA]</scope>
    <source>
        <strain evidence="8 9">MITOT1</strain>
    </source>
</reference>
<dbReference type="PANTHER" id="PTHR43827">
    <property type="entry name" value="2,5-DIKETO-D-GLUCONIC ACID REDUCTASE"/>
    <property type="match status" value="1"/>
</dbReference>
<dbReference type="InterPro" id="IPR044500">
    <property type="entry name" value="AKR5G"/>
</dbReference>
<evidence type="ECO:0000256" key="3">
    <source>
        <dbReference type="ARBA" id="ARBA00023002"/>
    </source>
</evidence>
<dbReference type="CDD" id="cd19157">
    <property type="entry name" value="AKR_AKR5G1-3"/>
    <property type="match status" value="1"/>
</dbReference>
<dbReference type="Gene3D" id="3.20.20.100">
    <property type="entry name" value="NADP-dependent oxidoreductase domain"/>
    <property type="match status" value="1"/>
</dbReference>
<dbReference type="PROSITE" id="PS00062">
    <property type="entry name" value="ALDOKETO_REDUCTASE_2"/>
    <property type="match status" value="1"/>
</dbReference>
<gene>
    <name evidence="8" type="ORF">UB32_16875</name>
</gene>
<dbReference type="PATRIC" id="fig|285983.3.peg.2680"/>
<dbReference type="AlphaFoldDB" id="A0A0D6Z8G2"/>
<dbReference type="PIRSF" id="PIRSF000097">
    <property type="entry name" value="AKR"/>
    <property type="match status" value="1"/>
</dbReference>
<dbReference type="EMBL" id="JXIQ01000161">
    <property type="protein sequence ID" value="KIY20863.1"/>
    <property type="molecule type" value="Genomic_DNA"/>
</dbReference>
<dbReference type="Proteomes" id="UP000032512">
    <property type="component" value="Unassembled WGS sequence"/>
</dbReference>
<feature type="domain" description="NADP-dependent oxidoreductase" evidence="7">
    <location>
        <begin position="30"/>
        <end position="262"/>
    </location>
</feature>
<comment type="similarity">
    <text evidence="1">Belongs to the aldo/keto reductase family.</text>
</comment>
<evidence type="ECO:0000313" key="9">
    <source>
        <dbReference type="Proteomes" id="UP000032512"/>
    </source>
</evidence>
<name>A0A0D6Z8G2_9BACI</name>
<comment type="caution">
    <text evidence="8">The sequence shown here is derived from an EMBL/GenBank/DDBJ whole genome shotgun (WGS) entry which is preliminary data.</text>
</comment>
<dbReference type="SUPFAM" id="SSF51430">
    <property type="entry name" value="NAD(P)-linked oxidoreductase"/>
    <property type="match status" value="1"/>
</dbReference>
<dbReference type="GO" id="GO:0016616">
    <property type="term" value="F:oxidoreductase activity, acting on the CH-OH group of donors, NAD or NADP as acceptor"/>
    <property type="evidence" value="ECO:0007669"/>
    <property type="project" value="UniProtKB-ARBA"/>
</dbReference>
<feature type="site" description="Lowers pKa of active site Tyr" evidence="6">
    <location>
        <position position="79"/>
    </location>
</feature>
<evidence type="ECO:0000259" key="7">
    <source>
        <dbReference type="Pfam" id="PF00248"/>
    </source>
</evidence>
<dbReference type="PROSITE" id="PS00063">
    <property type="entry name" value="ALDOKETO_REDUCTASE_3"/>
    <property type="match status" value="1"/>
</dbReference>
<keyword evidence="2" id="KW-0521">NADP</keyword>
<dbReference type="OrthoDB" id="9804790at2"/>
<evidence type="ECO:0000256" key="4">
    <source>
        <dbReference type="PIRSR" id="PIRSR000097-1"/>
    </source>
</evidence>
<keyword evidence="9" id="KW-1185">Reference proteome</keyword>
<dbReference type="Pfam" id="PF00248">
    <property type="entry name" value="Aldo_ket_red"/>
    <property type="match status" value="1"/>
</dbReference>
<feature type="active site" description="Proton donor" evidence="4">
    <location>
        <position position="54"/>
    </location>
</feature>
<dbReference type="PANTHER" id="PTHR43827:SF3">
    <property type="entry name" value="NADP-DEPENDENT OXIDOREDUCTASE DOMAIN-CONTAINING PROTEIN"/>
    <property type="match status" value="1"/>
</dbReference>
<protein>
    <submittedName>
        <fullName evidence="8">Glyoxal reductase</fullName>
    </submittedName>
</protein>
<evidence type="ECO:0000256" key="1">
    <source>
        <dbReference type="ARBA" id="ARBA00007905"/>
    </source>
</evidence>
<proteinExistence type="inferred from homology"/>
<sequence length="276" mass="31210">MPKNLQDTTTLHNGVKMPWFGLGVFKVKEGSEVVDSVKAALKHGYKSIDTAAVYKNEEGVGQALKEAGVAREELFITTKVWNSDQGYESTLQAFETSMGKLGLDYLDLYLIHWPVAGKYKETWKALEKLYKDGRVRAIGVSNFHIHHLKDLMADAEIKPMVNQVEYHPHLAQTELLEFCKAEGIQMEAWSPLKQGVLLTEPTIVEIAKKHDKSPAQIILRWDLQNGVVTIPKSIKEHRIIENADIFDFELSSEDMGRLNSLNKDDRIGADPDNFDF</sequence>
<feature type="binding site" evidence="5">
    <location>
        <position position="112"/>
    </location>
    <ligand>
        <name>substrate</name>
    </ligand>
</feature>
<keyword evidence="3" id="KW-0560">Oxidoreductase</keyword>
<dbReference type="PRINTS" id="PR00069">
    <property type="entry name" value="ALDKETRDTASE"/>
</dbReference>
<organism evidence="8 9">
    <name type="scientific">Mesobacillus subterraneus</name>
    <dbReference type="NCBI Taxonomy" id="285983"/>
    <lineage>
        <taxon>Bacteria</taxon>
        <taxon>Bacillati</taxon>
        <taxon>Bacillota</taxon>
        <taxon>Bacilli</taxon>
        <taxon>Bacillales</taxon>
        <taxon>Bacillaceae</taxon>
        <taxon>Mesobacillus</taxon>
    </lineage>
</organism>
<dbReference type="InterPro" id="IPR023210">
    <property type="entry name" value="NADP_OxRdtase_dom"/>
</dbReference>
<accession>A0A0D6Z8G2</accession>
<dbReference type="InterPro" id="IPR020471">
    <property type="entry name" value="AKR"/>
</dbReference>
<dbReference type="RefSeq" id="WP_044395908.1">
    <property type="nucleotide sequence ID" value="NZ_JXIQ01000161.1"/>
</dbReference>
<evidence type="ECO:0000256" key="6">
    <source>
        <dbReference type="PIRSR" id="PIRSR000097-3"/>
    </source>
</evidence>
<dbReference type="FunFam" id="3.20.20.100:FF:000015">
    <property type="entry name" value="Oxidoreductase, aldo/keto reductase family"/>
    <property type="match status" value="1"/>
</dbReference>
<evidence type="ECO:0000256" key="5">
    <source>
        <dbReference type="PIRSR" id="PIRSR000097-2"/>
    </source>
</evidence>
<evidence type="ECO:0000256" key="2">
    <source>
        <dbReference type="ARBA" id="ARBA00022857"/>
    </source>
</evidence>
<evidence type="ECO:0000313" key="8">
    <source>
        <dbReference type="EMBL" id="KIY20863.1"/>
    </source>
</evidence>
<dbReference type="InterPro" id="IPR018170">
    <property type="entry name" value="Aldo/ket_reductase_CS"/>
</dbReference>
<dbReference type="InterPro" id="IPR036812">
    <property type="entry name" value="NAD(P)_OxRdtase_dom_sf"/>
</dbReference>